<name>A0AAN6QCX2_9PEZI</name>
<dbReference type="NCBIfam" id="TIGR02199">
    <property type="entry name" value="rfaE_dom_II"/>
    <property type="match status" value="1"/>
</dbReference>
<dbReference type="EMBL" id="MU853377">
    <property type="protein sequence ID" value="KAK4107271.1"/>
    <property type="molecule type" value="Genomic_DNA"/>
</dbReference>
<dbReference type="InterPro" id="IPR029056">
    <property type="entry name" value="Ribokinase-like"/>
</dbReference>
<dbReference type="InterPro" id="IPR004821">
    <property type="entry name" value="Cyt_trans-like"/>
</dbReference>
<organism evidence="12 13">
    <name type="scientific">Canariomyces notabilis</name>
    <dbReference type="NCBI Taxonomy" id="2074819"/>
    <lineage>
        <taxon>Eukaryota</taxon>
        <taxon>Fungi</taxon>
        <taxon>Dikarya</taxon>
        <taxon>Ascomycota</taxon>
        <taxon>Pezizomycotina</taxon>
        <taxon>Sordariomycetes</taxon>
        <taxon>Sordariomycetidae</taxon>
        <taxon>Sordariales</taxon>
        <taxon>Chaetomiaceae</taxon>
        <taxon>Canariomyces</taxon>
    </lineage>
</organism>
<protein>
    <recommendedName>
        <fullName evidence="1">D-glycero-beta-D-manno-heptose 1-phosphate adenylyltransferase</fullName>
        <ecNumber evidence="1">2.7.7.70</ecNumber>
    </recommendedName>
</protein>
<evidence type="ECO:0000256" key="4">
    <source>
        <dbReference type="ARBA" id="ARBA00022741"/>
    </source>
</evidence>
<dbReference type="HAMAP" id="MF_01603">
    <property type="entry name" value="HldE"/>
    <property type="match status" value="1"/>
</dbReference>
<keyword evidence="3" id="KW-0548">Nucleotidyltransferase</keyword>
<dbReference type="Gene3D" id="3.40.50.620">
    <property type="entry name" value="HUPs"/>
    <property type="match status" value="1"/>
</dbReference>
<dbReference type="PANTHER" id="PTHR46969">
    <property type="entry name" value="BIFUNCTIONAL PROTEIN HLDE"/>
    <property type="match status" value="1"/>
</dbReference>
<dbReference type="AlphaFoldDB" id="A0AAN6QCX2"/>
<dbReference type="GO" id="GO:0005829">
    <property type="term" value="C:cytosol"/>
    <property type="evidence" value="ECO:0007669"/>
    <property type="project" value="TreeGrafter"/>
</dbReference>
<feature type="domain" description="Cytidyltransferase-like" evidence="11">
    <location>
        <begin position="439"/>
        <end position="532"/>
    </location>
</feature>
<dbReference type="GO" id="GO:0005524">
    <property type="term" value="F:ATP binding"/>
    <property type="evidence" value="ECO:0007669"/>
    <property type="project" value="UniProtKB-KW"/>
</dbReference>
<dbReference type="Gene3D" id="3.40.1190.20">
    <property type="match status" value="1"/>
</dbReference>
<evidence type="ECO:0000256" key="2">
    <source>
        <dbReference type="ARBA" id="ARBA00022679"/>
    </source>
</evidence>
<evidence type="ECO:0000313" key="13">
    <source>
        <dbReference type="Proteomes" id="UP001302812"/>
    </source>
</evidence>
<dbReference type="Pfam" id="PF01467">
    <property type="entry name" value="CTP_transf_like"/>
    <property type="match status" value="1"/>
</dbReference>
<evidence type="ECO:0000256" key="5">
    <source>
        <dbReference type="ARBA" id="ARBA00022777"/>
    </source>
</evidence>
<dbReference type="InterPro" id="IPR011914">
    <property type="entry name" value="RfaE_dom_II"/>
</dbReference>
<gene>
    <name evidence="12" type="ORF">N656DRAFT_785483</name>
</gene>
<evidence type="ECO:0000256" key="8">
    <source>
        <dbReference type="ARBA" id="ARBA00023277"/>
    </source>
</evidence>
<keyword evidence="5" id="KW-0418">Kinase</keyword>
<dbReference type="GO" id="GO:0033785">
    <property type="term" value="F:heptose 7-phosphate kinase activity"/>
    <property type="evidence" value="ECO:0007669"/>
    <property type="project" value="TreeGrafter"/>
</dbReference>
<keyword evidence="6" id="KW-0067">ATP-binding</keyword>
<evidence type="ECO:0000256" key="7">
    <source>
        <dbReference type="ARBA" id="ARBA00023268"/>
    </source>
</evidence>
<dbReference type="GO" id="GO:0033786">
    <property type="term" value="F:heptose-1-phosphate adenylyltransferase activity"/>
    <property type="evidence" value="ECO:0007669"/>
    <property type="project" value="TreeGrafter"/>
</dbReference>
<dbReference type="SUPFAM" id="SSF52374">
    <property type="entry name" value="Nucleotidylyl transferase"/>
    <property type="match status" value="1"/>
</dbReference>
<dbReference type="GO" id="GO:0016773">
    <property type="term" value="F:phosphotransferase activity, alcohol group as acceptor"/>
    <property type="evidence" value="ECO:0007669"/>
    <property type="project" value="InterPro"/>
</dbReference>
<reference evidence="12" key="2">
    <citation type="submission" date="2023-05" db="EMBL/GenBank/DDBJ databases">
        <authorList>
            <consortium name="Lawrence Berkeley National Laboratory"/>
            <person name="Steindorff A."/>
            <person name="Hensen N."/>
            <person name="Bonometti L."/>
            <person name="Westerberg I."/>
            <person name="Brannstrom I.O."/>
            <person name="Guillou S."/>
            <person name="Cros-Aarteil S."/>
            <person name="Calhoun S."/>
            <person name="Haridas S."/>
            <person name="Kuo A."/>
            <person name="Mondo S."/>
            <person name="Pangilinan J."/>
            <person name="Riley R."/>
            <person name="Labutti K."/>
            <person name="Andreopoulos B."/>
            <person name="Lipzen A."/>
            <person name="Chen C."/>
            <person name="Yanf M."/>
            <person name="Daum C."/>
            <person name="Ng V."/>
            <person name="Clum A."/>
            <person name="Ohm R."/>
            <person name="Martin F."/>
            <person name="Silar P."/>
            <person name="Natvig D."/>
            <person name="Lalanne C."/>
            <person name="Gautier V."/>
            <person name="Ament-Velasquez S.L."/>
            <person name="Kruys A."/>
            <person name="Hutchinson M.I."/>
            <person name="Powell A.J."/>
            <person name="Barry K."/>
            <person name="Miller A.N."/>
            <person name="Grigoriev I.V."/>
            <person name="Debuchy R."/>
            <person name="Gladieux P."/>
            <person name="Thoren M.H."/>
            <person name="Johannesson H."/>
        </authorList>
    </citation>
    <scope>NUCLEOTIDE SEQUENCE</scope>
    <source>
        <strain evidence="12">CBS 508.74</strain>
    </source>
</reference>
<reference evidence="12" key="1">
    <citation type="journal article" date="2023" name="Mol. Phylogenet. Evol.">
        <title>Genome-scale phylogeny and comparative genomics of the fungal order Sordariales.</title>
        <authorList>
            <person name="Hensen N."/>
            <person name="Bonometti L."/>
            <person name="Westerberg I."/>
            <person name="Brannstrom I.O."/>
            <person name="Guillou S."/>
            <person name="Cros-Aarteil S."/>
            <person name="Calhoun S."/>
            <person name="Haridas S."/>
            <person name="Kuo A."/>
            <person name="Mondo S."/>
            <person name="Pangilinan J."/>
            <person name="Riley R."/>
            <person name="LaButti K."/>
            <person name="Andreopoulos B."/>
            <person name="Lipzen A."/>
            <person name="Chen C."/>
            <person name="Yan M."/>
            <person name="Daum C."/>
            <person name="Ng V."/>
            <person name="Clum A."/>
            <person name="Steindorff A."/>
            <person name="Ohm R.A."/>
            <person name="Martin F."/>
            <person name="Silar P."/>
            <person name="Natvig D.O."/>
            <person name="Lalanne C."/>
            <person name="Gautier V."/>
            <person name="Ament-Velasquez S.L."/>
            <person name="Kruys A."/>
            <person name="Hutchinson M.I."/>
            <person name="Powell A.J."/>
            <person name="Barry K."/>
            <person name="Miller A.N."/>
            <person name="Grigoriev I.V."/>
            <person name="Debuchy R."/>
            <person name="Gladieux P."/>
            <person name="Hiltunen Thoren M."/>
            <person name="Johannesson H."/>
        </authorList>
    </citation>
    <scope>NUCLEOTIDE SEQUENCE</scope>
    <source>
        <strain evidence="12">CBS 508.74</strain>
    </source>
</reference>
<dbReference type="InterPro" id="IPR023030">
    <property type="entry name" value="Bifunc_HldE"/>
</dbReference>
<accession>A0AAN6QCX2</accession>
<sequence length="576" mass="60064">MASPSPSPFQTALTHPPSLAVIGDVCLDEYLSGQVTRFAPDRPIPVIKTTGRTLHPGGAANVAANIAHLTTGTVSLFSAVGDDTAGQALLNLLSSSSSSSQPNLTGKITTHIRLVPGRQTPHKTRVVAQGEHYLLRIDSESTEDLPEASGEAIVGDLRSYLANGTGMGTRGEGEGVQGIVCSDYAKGTLSPNVLRGVMQAGREWGVPVLVDAKPQLQGCQGGDVNRYKGASVVKVNLAELYALAQRQPGMVMGDVGNGNRSEIEEMRLRAAARDVLMATGAEVVIVTMGEDGARVVQWSGHEQEQDGEESNVMDVSCHKVEAYKPRQPSGSAGGVMATDANGAGDTFLAAFALAFCSGAAPAEAARFGSTAAGIAVTKSRTAVVKRVEMERAILALAEEETTHNSSRGAAGAGVKIVALDILCQAFLPPPRSVGAKVVFTNGCFDLLHAGHIKSLEGAKQLGDVLVVGLNSDESVTRLKGPGRPVVGEDQRALCLAALGCVDFVVVFGEDTPLKLIQEIRPDVLVKGADYGKSNVVGAGLVESYGGRVELLPLVKGVSTTETLDRIMNRVIHDHSG</sequence>
<evidence type="ECO:0000259" key="10">
    <source>
        <dbReference type="Pfam" id="PF00294"/>
    </source>
</evidence>
<keyword evidence="13" id="KW-1185">Reference proteome</keyword>
<evidence type="ECO:0000256" key="3">
    <source>
        <dbReference type="ARBA" id="ARBA00022695"/>
    </source>
</evidence>
<feature type="domain" description="Carbohydrate kinase PfkB" evidence="10">
    <location>
        <begin position="193"/>
        <end position="382"/>
    </location>
</feature>
<keyword evidence="7" id="KW-0511">Multifunctional enzyme</keyword>
<keyword evidence="8" id="KW-0119">Carbohydrate metabolism</keyword>
<evidence type="ECO:0000256" key="6">
    <source>
        <dbReference type="ARBA" id="ARBA00022840"/>
    </source>
</evidence>
<evidence type="ECO:0000256" key="1">
    <source>
        <dbReference type="ARBA" id="ARBA00012519"/>
    </source>
</evidence>
<evidence type="ECO:0000313" key="12">
    <source>
        <dbReference type="EMBL" id="KAK4107271.1"/>
    </source>
</evidence>
<dbReference type="NCBIfam" id="TIGR00125">
    <property type="entry name" value="cyt_tran_rel"/>
    <property type="match status" value="1"/>
</dbReference>
<dbReference type="InterPro" id="IPR011611">
    <property type="entry name" value="PfkB_dom"/>
</dbReference>
<keyword evidence="2" id="KW-0808">Transferase</keyword>
<comment type="caution">
    <text evidence="12">The sequence shown here is derived from an EMBL/GenBank/DDBJ whole genome shotgun (WGS) entry which is preliminary data.</text>
</comment>
<feature type="domain" description="Carbohydrate kinase PfkB" evidence="10">
    <location>
        <begin position="19"/>
        <end position="96"/>
    </location>
</feature>
<dbReference type="RefSeq" id="XP_064664841.1">
    <property type="nucleotide sequence ID" value="XM_064816396.1"/>
</dbReference>
<keyword evidence="4" id="KW-0547">Nucleotide-binding</keyword>
<dbReference type="EC" id="2.7.7.70" evidence="1"/>
<proteinExistence type="inferred from homology"/>
<evidence type="ECO:0000256" key="9">
    <source>
        <dbReference type="ARBA" id="ARBA00047428"/>
    </source>
</evidence>
<dbReference type="Proteomes" id="UP001302812">
    <property type="component" value="Unassembled WGS sequence"/>
</dbReference>
<dbReference type="PANTHER" id="PTHR46969:SF1">
    <property type="entry name" value="BIFUNCTIONAL PROTEIN HLDE"/>
    <property type="match status" value="1"/>
</dbReference>
<evidence type="ECO:0000259" key="11">
    <source>
        <dbReference type="Pfam" id="PF01467"/>
    </source>
</evidence>
<comment type="catalytic activity">
    <reaction evidence="9">
        <text>D-glycero-beta-D-manno-heptose 1-phosphate + ATP + H(+) = ADP-D-glycero-beta-D-manno-heptose + diphosphate</text>
        <dbReference type="Rhea" id="RHEA:27465"/>
        <dbReference type="ChEBI" id="CHEBI:15378"/>
        <dbReference type="ChEBI" id="CHEBI:30616"/>
        <dbReference type="ChEBI" id="CHEBI:33019"/>
        <dbReference type="ChEBI" id="CHEBI:59967"/>
        <dbReference type="ChEBI" id="CHEBI:61593"/>
        <dbReference type="EC" id="2.7.7.70"/>
    </reaction>
</comment>
<dbReference type="SUPFAM" id="SSF53613">
    <property type="entry name" value="Ribokinase-like"/>
    <property type="match status" value="1"/>
</dbReference>
<dbReference type="GeneID" id="89940521"/>
<dbReference type="Pfam" id="PF00294">
    <property type="entry name" value="PfkB"/>
    <property type="match status" value="2"/>
</dbReference>
<dbReference type="InterPro" id="IPR014729">
    <property type="entry name" value="Rossmann-like_a/b/a_fold"/>
</dbReference>